<dbReference type="GO" id="GO:0009534">
    <property type="term" value="C:chloroplast thylakoid"/>
    <property type="evidence" value="ECO:0007669"/>
    <property type="project" value="TreeGrafter"/>
</dbReference>
<gene>
    <name evidence="1" type="ORF">J1N35_001624</name>
</gene>
<dbReference type="InterPro" id="IPR011322">
    <property type="entry name" value="N-reg_PII-like_a/b"/>
</dbReference>
<evidence type="ECO:0000313" key="1">
    <source>
        <dbReference type="EMBL" id="KAH1130246.1"/>
    </source>
</evidence>
<protein>
    <recommendedName>
        <fullName evidence="3">Nitrogen regulatory protein P-II</fullName>
    </recommendedName>
</protein>
<dbReference type="GO" id="GO:0006808">
    <property type="term" value="P:regulation of nitrogen utilization"/>
    <property type="evidence" value="ECO:0007669"/>
    <property type="project" value="InterPro"/>
</dbReference>
<dbReference type="AlphaFoldDB" id="A0A9D4ALH0"/>
<dbReference type="GO" id="GO:0005524">
    <property type="term" value="F:ATP binding"/>
    <property type="evidence" value="ECO:0007669"/>
    <property type="project" value="TreeGrafter"/>
</dbReference>
<organism evidence="1 2">
    <name type="scientific">Gossypium stocksii</name>
    <dbReference type="NCBI Taxonomy" id="47602"/>
    <lineage>
        <taxon>Eukaryota</taxon>
        <taxon>Viridiplantae</taxon>
        <taxon>Streptophyta</taxon>
        <taxon>Embryophyta</taxon>
        <taxon>Tracheophyta</taxon>
        <taxon>Spermatophyta</taxon>
        <taxon>Magnoliopsida</taxon>
        <taxon>eudicotyledons</taxon>
        <taxon>Gunneridae</taxon>
        <taxon>Pentapetalae</taxon>
        <taxon>rosids</taxon>
        <taxon>malvids</taxon>
        <taxon>Malvales</taxon>
        <taxon>Malvaceae</taxon>
        <taxon>Malvoideae</taxon>
        <taxon>Gossypium</taxon>
    </lineage>
</organism>
<dbReference type="PANTHER" id="PTHR30115:SF11">
    <property type="entry name" value="NITROGEN REGULATORY PROTEIN P-II HOMOLOG"/>
    <property type="match status" value="1"/>
</dbReference>
<proteinExistence type="predicted"/>
<dbReference type="InterPro" id="IPR002187">
    <property type="entry name" value="N-reg_PII"/>
</dbReference>
<accession>A0A9D4ALH0</accession>
<dbReference type="SMART" id="SM00938">
    <property type="entry name" value="P-II"/>
    <property type="match status" value="1"/>
</dbReference>
<dbReference type="Proteomes" id="UP000828251">
    <property type="component" value="Unassembled WGS sequence"/>
</dbReference>
<reference evidence="1 2" key="1">
    <citation type="journal article" date="2021" name="Plant Biotechnol. J.">
        <title>Multi-omics assisted identification of the key and species-specific regulatory components of drought-tolerant mechanisms in Gossypium stocksii.</title>
        <authorList>
            <person name="Yu D."/>
            <person name="Ke L."/>
            <person name="Zhang D."/>
            <person name="Wu Y."/>
            <person name="Sun Y."/>
            <person name="Mei J."/>
            <person name="Sun J."/>
            <person name="Sun Y."/>
        </authorList>
    </citation>
    <scope>NUCLEOTIDE SEQUENCE [LARGE SCALE GENOMIC DNA]</scope>
    <source>
        <strain evidence="2">cv. E1</strain>
        <tissue evidence="1">Leaf</tissue>
    </source>
</reference>
<name>A0A9D4ALH0_9ROSI</name>
<dbReference type="PANTHER" id="PTHR30115">
    <property type="entry name" value="NITROGEN REGULATORY PROTEIN P-II"/>
    <property type="match status" value="1"/>
</dbReference>
<dbReference type="Gene3D" id="3.30.70.120">
    <property type="match status" value="1"/>
</dbReference>
<dbReference type="InterPro" id="IPR015867">
    <property type="entry name" value="N-reg_PII/ATP_PRibTrfase_C"/>
</dbReference>
<dbReference type="SUPFAM" id="SSF54913">
    <property type="entry name" value="GlnB-like"/>
    <property type="match status" value="1"/>
</dbReference>
<dbReference type="GO" id="GO:0030234">
    <property type="term" value="F:enzyme regulator activity"/>
    <property type="evidence" value="ECO:0007669"/>
    <property type="project" value="InterPro"/>
</dbReference>
<dbReference type="EMBL" id="JAIQCV010000001">
    <property type="protein sequence ID" value="KAH1130246.1"/>
    <property type="molecule type" value="Genomic_DNA"/>
</dbReference>
<sequence>MGICGVTVFDVRGFGAQGGSTEKHDGSEFSKDKLVAKVKIEIVGEAVIDKIIEEARIDEIGDGKIFLIPITDVIRVRTGEHGEKVERMTRGRADMSATTLT</sequence>
<keyword evidence="2" id="KW-1185">Reference proteome</keyword>
<dbReference type="OrthoDB" id="2016645at2759"/>
<dbReference type="PRINTS" id="PR00340">
    <property type="entry name" value="PIIGLNB"/>
</dbReference>
<dbReference type="Pfam" id="PF00543">
    <property type="entry name" value="P-II"/>
    <property type="match status" value="1"/>
</dbReference>
<dbReference type="GO" id="GO:0005829">
    <property type="term" value="C:cytosol"/>
    <property type="evidence" value="ECO:0007669"/>
    <property type="project" value="TreeGrafter"/>
</dbReference>
<evidence type="ECO:0000313" key="2">
    <source>
        <dbReference type="Proteomes" id="UP000828251"/>
    </source>
</evidence>
<comment type="caution">
    <text evidence="1">The sequence shown here is derived from an EMBL/GenBank/DDBJ whole genome shotgun (WGS) entry which is preliminary data.</text>
</comment>
<dbReference type="PROSITE" id="PS51343">
    <property type="entry name" value="PII_GLNB_DOM"/>
    <property type="match status" value="1"/>
</dbReference>
<evidence type="ECO:0008006" key="3">
    <source>
        <dbReference type="Google" id="ProtNLM"/>
    </source>
</evidence>